<organism evidence="2 3">
    <name type="scientific">Brevibacterium mcbrellneri ATCC 49030</name>
    <dbReference type="NCBI Taxonomy" id="585530"/>
    <lineage>
        <taxon>Bacteria</taxon>
        <taxon>Bacillati</taxon>
        <taxon>Actinomycetota</taxon>
        <taxon>Actinomycetes</taxon>
        <taxon>Micrococcales</taxon>
        <taxon>Brevibacteriaceae</taxon>
        <taxon>Brevibacterium</taxon>
    </lineage>
</organism>
<gene>
    <name evidence="2" type="ORF">HMPREF0183_1380</name>
</gene>
<dbReference type="AlphaFoldDB" id="D4YN70"/>
<dbReference type="EMBL" id="ADNU01000039">
    <property type="protein sequence ID" value="EFG47389.1"/>
    <property type="molecule type" value="Genomic_DNA"/>
</dbReference>
<comment type="caution">
    <text evidence="2">The sequence shown here is derived from an EMBL/GenBank/DDBJ whole genome shotgun (WGS) entry which is preliminary data.</text>
</comment>
<reference evidence="2 3" key="1">
    <citation type="submission" date="2010-04" db="EMBL/GenBank/DDBJ databases">
        <authorList>
            <person name="Qin X."/>
            <person name="Bachman B."/>
            <person name="Battles P."/>
            <person name="Bell A."/>
            <person name="Bess C."/>
            <person name="Bickham C."/>
            <person name="Chaboub L."/>
            <person name="Chen D."/>
            <person name="Coyle M."/>
            <person name="Deiros D.R."/>
            <person name="Dinh H."/>
            <person name="Forbes L."/>
            <person name="Fowler G."/>
            <person name="Francisco L."/>
            <person name="Fu Q."/>
            <person name="Gubbala S."/>
            <person name="Hale W."/>
            <person name="Han Y."/>
            <person name="Hemphill L."/>
            <person name="Highlander S.K."/>
            <person name="Hirani K."/>
            <person name="Hogues M."/>
            <person name="Jackson L."/>
            <person name="Jakkamsetti A."/>
            <person name="Javaid M."/>
            <person name="Jiang H."/>
            <person name="Korchina V."/>
            <person name="Kovar C."/>
            <person name="Lara F."/>
            <person name="Lee S."/>
            <person name="Mata R."/>
            <person name="Mathew T."/>
            <person name="Moen C."/>
            <person name="Morales K."/>
            <person name="Munidasa M."/>
            <person name="Nazareth L."/>
            <person name="Ngo R."/>
            <person name="Nguyen L."/>
            <person name="Okwuonu G."/>
            <person name="Ongeri F."/>
            <person name="Patil S."/>
            <person name="Petrosino J."/>
            <person name="Pham C."/>
            <person name="Pham P."/>
            <person name="Pu L.-L."/>
            <person name="Puazo M."/>
            <person name="Raj R."/>
            <person name="Reid J."/>
            <person name="Rouhana J."/>
            <person name="Saada N."/>
            <person name="Shang Y."/>
            <person name="Simmons D."/>
            <person name="Thornton R."/>
            <person name="Warren J."/>
            <person name="Weissenberger G."/>
            <person name="Zhang J."/>
            <person name="Zhang L."/>
            <person name="Zhou C."/>
            <person name="Zhu D."/>
            <person name="Muzny D."/>
            <person name="Worley K."/>
            <person name="Gibbs R."/>
        </authorList>
    </citation>
    <scope>NUCLEOTIDE SEQUENCE [LARGE SCALE GENOMIC DNA]</scope>
    <source>
        <strain evidence="2 3">ATCC 49030</strain>
    </source>
</reference>
<sequence>MADSSVAVRGLTGEPVADSPGAGEHCRAVAPAVGERAVTVEG</sequence>
<proteinExistence type="predicted"/>
<protein>
    <submittedName>
        <fullName evidence="2">Uncharacterized protein</fullName>
    </submittedName>
</protein>
<keyword evidence="3" id="KW-1185">Reference proteome</keyword>
<accession>D4YN70</accession>
<evidence type="ECO:0000313" key="3">
    <source>
        <dbReference type="Proteomes" id="UP000005714"/>
    </source>
</evidence>
<name>D4YN70_9MICO</name>
<feature type="region of interest" description="Disordered" evidence="1">
    <location>
        <begin position="1"/>
        <end position="24"/>
    </location>
</feature>
<dbReference type="Proteomes" id="UP000005714">
    <property type="component" value="Unassembled WGS sequence"/>
</dbReference>
<evidence type="ECO:0000256" key="1">
    <source>
        <dbReference type="SAM" id="MobiDB-lite"/>
    </source>
</evidence>
<evidence type="ECO:0000313" key="2">
    <source>
        <dbReference type="EMBL" id="EFG47389.1"/>
    </source>
</evidence>